<dbReference type="CTD" id="4509"/>
<sequence length="51" mass="6651">MPQMYPLNWLLHFFFFLMLFMMTLILNYFIFLPKMKFKNYKKKLNYNSWKW</sequence>
<evidence type="ECO:0000313" key="2">
    <source>
        <dbReference type="EMBL" id="QGL07068.1"/>
    </source>
</evidence>
<dbReference type="RefSeq" id="YP_009720749.1">
    <property type="nucleotide sequence ID" value="NC_045360.1"/>
</dbReference>
<protein>
    <submittedName>
        <fullName evidence="2">ATP8</fullName>
    </submittedName>
</protein>
<geneLocation type="mitochondrion" evidence="2"/>
<proteinExistence type="predicted"/>
<gene>
    <name evidence="2" type="primary">ATP8</name>
</gene>
<dbReference type="EMBL" id="MN527306">
    <property type="protein sequence ID" value="QGL07068.1"/>
    <property type="molecule type" value="Genomic_DNA"/>
</dbReference>
<reference evidence="2" key="1">
    <citation type="journal article" date="2019" name="Mitochondrial DNA Part B Resour">
        <title>The complete mitochondrial genome of Athalia proxima (Hymenoptery: Tenthredinidae) and phylogenetic analysis.</title>
        <authorList>
            <person name="He H."/>
            <person name="Niu G."/>
            <person name="Zhang B."/>
            <person name="Wei M."/>
        </authorList>
    </citation>
    <scope>NUCLEOTIDE SEQUENCE</scope>
</reference>
<reference evidence="2" key="2">
    <citation type="journal article" date="2022" name="Insects">
        <title>Phylogenomic Analyses of the Tenthredinoidea Support the Familial Rank of Athaliidae (Insecta, Tenthredinoidea).</title>
        <authorList>
            <person name="Niu G."/>
            <person name="Budak M."/>
            <person name="Korkmaz E.M."/>
            <person name="Dogan O."/>
            <person name="Nel A."/>
            <person name="Wan S."/>
            <person name="Cai C."/>
            <person name="Jouault C."/>
            <person name="Li M."/>
            <person name="Wei M."/>
        </authorList>
    </citation>
    <scope>NUCLEOTIDE SEQUENCE</scope>
</reference>
<keyword evidence="2" id="KW-0496">Mitochondrion</keyword>
<dbReference type="GeneID" id="42903319"/>
<accession>A0A649X0A4</accession>
<keyword evidence="1" id="KW-0472">Membrane</keyword>
<organism evidence="2">
    <name type="scientific">Athalia icar</name>
    <dbReference type="NCBI Taxonomy" id="2982297"/>
    <lineage>
        <taxon>Eukaryota</taxon>
        <taxon>Metazoa</taxon>
        <taxon>Ecdysozoa</taxon>
        <taxon>Arthropoda</taxon>
        <taxon>Hexapoda</taxon>
        <taxon>Insecta</taxon>
        <taxon>Pterygota</taxon>
        <taxon>Neoptera</taxon>
        <taxon>Endopterygota</taxon>
        <taxon>Hymenoptera</taxon>
        <taxon>Tenthredinoidea</taxon>
        <taxon>Athaliidae</taxon>
        <taxon>Athalia</taxon>
    </lineage>
</organism>
<name>A0A649X0A4_9HYME</name>
<dbReference type="AlphaFoldDB" id="A0A649X0A4"/>
<feature type="transmembrane region" description="Helical" evidence="1">
    <location>
        <begin position="12"/>
        <end position="32"/>
    </location>
</feature>
<evidence type="ECO:0000256" key="1">
    <source>
        <dbReference type="SAM" id="Phobius"/>
    </source>
</evidence>
<keyword evidence="1" id="KW-0812">Transmembrane</keyword>
<keyword evidence="1" id="KW-1133">Transmembrane helix</keyword>